<dbReference type="RefSeq" id="WP_093942637.1">
    <property type="nucleotide sequence ID" value="NZ_CP022521.1"/>
</dbReference>
<gene>
    <name evidence="5" type="ORF">AHOG_19430</name>
</gene>
<sequence>MRRREVGVNRLWDGARAAGRWSSRAIHERGAERSALTQAAKAALAAVLAWLIAAEILELPQPFLAPYTAVFLVETTVYRSVWSAAQQTGAVLGGILLAMAVDTVIPVQAAAIGVAVLVGLILGRWRGFGTSGVWVAVTALLLLGYGSADDMLLLADRLLEVLIGAVLGVTINALIVPPVYMKDPAAAVGRVVEELTGLLRDIATTLRAEGLPDHAQEWLERIRSLETTIRRAEEATGWARESIRFNPRRRRHAVAADRWRLLLVRLRSAWPHVGQLAESVHTTSYERQPFRYPDMTARTMLADLVDATADLVDARSESVDRPVELRRITERGQAAADRLRGLCEPDGPDGPSPRIGLASLLLPAMKAFDQVAD</sequence>
<dbReference type="EMBL" id="CP022521">
    <property type="protein sequence ID" value="ASO21508.1"/>
    <property type="molecule type" value="Genomic_DNA"/>
</dbReference>
<evidence type="ECO:0000256" key="1">
    <source>
        <dbReference type="ARBA" id="ARBA00004141"/>
    </source>
</evidence>
<protein>
    <submittedName>
        <fullName evidence="5">Uncharacterized protein</fullName>
    </submittedName>
</protein>
<evidence type="ECO:0000256" key="3">
    <source>
        <dbReference type="ARBA" id="ARBA00022989"/>
    </source>
</evidence>
<name>A0A221W6I5_9PSEU</name>
<keyword evidence="3" id="KW-1133">Transmembrane helix</keyword>
<evidence type="ECO:0000256" key="2">
    <source>
        <dbReference type="ARBA" id="ARBA00022692"/>
    </source>
</evidence>
<proteinExistence type="predicted"/>
<accession>A0A221W6I5</accession>
<evidence type="ECO:0000256" key="4">
    <source>
        <dbReference type="ARBA" id="ARBA00023136"/>
    </source>
</evidence>
<dbReference type="Proteomes" id="UP000204221">
    <property type="component" value="Chromosome"/>
</dbReference>
<comment type="subcellular location">
    <subcellularLocation>
        <location evidence="1">Membrane</location>
        <topology evidence="1">Multi-pass membrane protein</topology>
    </subcellularLocation>
</comment>
<dbReference type="OrthoDB" id="4458428at2"/>
<keyword evidence="4" id="KW-0472">Membrane</keyword>
<dbReference type="AlphaFoldDB" id="A0A221W6I5"/>
<organism evidence="5 6">
    <name type="scientific">Actinoalloteichus hoggarensis</name>
    <dbReference type="NCBI Taxonomy" id="1470176"/>
    <lineage>
        <taxon>Bacteria</taxon>
        <taxon>Bacillati</taxon>
        <taxon>Actinomycetota</taxon>
        <taxon>Actinomycetes</taxon>
        <taxon>Pseudonocardiales</taxon>
        <taxon>Pseudonocardiaceae</taxon>
        <taxon>Actinoalloteichus</taxon>
    </lineage>
</organism>
<dbReference type="KEGG" id="ahg:AHOG_19430"/>
<evidence type="ECO:0000313" key="6">
    <source>
        <dbReference type="Proteomes" id="UP000204221"/>
    </source>
</evidence>
<dbReference type="InterPro" id="IPR049453">
    <property type="entry name" value="Memb_transporter_dom"/>
</dbReference>
<keyword evidence="2" id="KW-0812">Transmembrane</keyword>
<dbReference type="GO" id="GO:0016020">
    <property type="term" value="C:membrane"/>
    <property type="evidence" value="ECO:0007669"/>
    <property type="project" value="UniProtKB-SubCell"/>
</dbReference>
<dbReference type="Pfam" id="PF13515">
    <property type="entry name" value="FUSC_2"/>
    <property type="match status" value="1"/>
</dbReference>
<evidence type="ECO:0000313" key="5">
    <source>
        <dbReference type="EMBL" id="ASO21508.1"/>
    </source>
</evidence>
<reference evidence="5 6" key="1">
    <citation type="submission" date="2017-07" db="EMBL/GenBank/DDBJ databases">
        <title>Complete genome sequence of Actinoalloteichus hoggarensis DSM 45943, type strain of Actinoalloteichus hoggarensis.</title>
        <authorList>
            <person name="Ruckert C."/>
            <person name="Nouioui I."/>
            <person name="Willmese J."/>
            <person name="van Wezel G."/>
            <person name="Klenk H.-P."/>
            <person name="Kalinowski J."/>
            <person name="Zotchev S.B."/>
        </authorList>
    </citation>
    <scope>NUCLEOTIDE SEQUENCE [LARGE SCALE GENOMIC DNA]</scope>
    <source>
        <strain evidence="5 6">DSM 45943</strain>
    </source>
</reference>
<keyword evidence="6" id="KW-1185">Reference proteome</keyword>